<dbReference type="EMBL" id="AFBP01000013">
    <property type="protein sequence ID" value="EGG56830.1"/>
    <property type="molecule type" value="Genomic_DNA"/>
</dbReference>
<accession>F3QI09</accession>
<evidence type="ECO:0000256" key="4">
    <source>
        <dbReference type="ARBA" id="ARBA00022475"/>
    </source>
</evidence>
<feature type="transmembrane region" description="Helical" evidence="13">
    <location>
        <begin position="6"/>
        <end position="36"/>
    </location>
</feature>
<evidence type="ECO:0000256" key="3">
    <source>
        <dbReference type="ARBA" id="ARBA00022448"/>
    </source>
</evidence>
<evidence type="ECO:0000313" key="14">
    <source>
        <dbReference type="EMBL" id="EGG56830.1"/>
    </source>
</evidence>
<dbReference type="PANTHER" id="PTHR36106">
    <property type="entry name" value="ANAEROBIC C4-DICARBOXYLATE TRANSPORTER DCUB"/>
    <property type="match status" value="1"/>
</dbReference>
<feature type="transmembrane region" description="Helical" evidence="13">
    <location>
        <begin position="356"/>
        <end position="374"/>
    </location>
</feature>
<feature type="transmembrane region" description="Helical" evidence="13">
    <location>
        <begin position="294"/>
        <end position="312"/>
    </location>
</feature>
<dbReference type="GO" id="GO:0015556">
    <property type="term" value="F:C4-dicarboxylate transmembrane transporter activity"/>
    <property type="evidence" value="ECO:0007669"/>
    <property type="project" value="InterPro"/>
</dbReference>
<feature type="transmembrane region" description="Helical" evidence="13">
    <location>
        <begin position="227"/>
        <end position="249"/>
    </location>
</feature>
<feature type="transmembrane region" description="Helical" evidence="13">
    <location>
        <begin position="261"/>
        <end position="282"/>
    </location>
</feature>
<dbReference type="NCBIfam" id="NF009136">
    <property type="entry name" value="PRK12489.1"/>
    <property type="match status" value="1"/>
</dbReference>
<dbReference type="InterPro" id="IPR004668">
    <property type="entry name" value="Anaer_Dcu_memb_transpt"/>
</dbReference>
<dbReference type="OrthoDB" id="9770910at2"/>
<evidence type="ECO:0000256" key="5">
    <source>
        <dbReference type="ARBA" id="ARBA00022519"/>
    </source>
</evidence>
<dbReference type="PIRSF" id="PIRSF004539">
    <property type="entry name" value="C4-dicrbxl_trns"/>
    <property type="match status" value="1"/>
</dbReference>
<evidence type="ECO:0000256" key="2">
    <source>
        <dbReference type="ARBA" id="ARBA00006413"/>
    </source>
</evidence>
<comment type="subcellular location">
    <subcellularLocation>
        <location evidence="1 12">Cell inner membrane</location>
        <topology evidence="1 12">Multi-pass membrane protein</topology>
    </subcellularLocation>
</comment>
<organism evidence="14 15">
    <name type="scientific">Parasutterella excrementihominis YIT 11859</name>
    <dbReference type="NCBI Taxonomy" id="762966"/>
    <lineage>
        <taxon>Bacteria</taxon>
        <taxon>Pseudomonadati</taxon>
        <taxon>Pseudomonadota</taxon>
        <taxon>Betaproteobacteria</taxon>
        <taxon>Burkholderiales</taxon>
        <taxon>Sutterellaceae</taxon>
        <taxon>Parasutterella</taxon>
    </lineage>
</organism>
<keyword evidence="4 12" id="KW-1003">Cell membrane</keyword>
<evidence type="ECO:0000256" key="11">
    <source>
        <dbReference type="ARBA" id="ARBA00034287"/>
    </source>
</evidence>
<keyword evidence="8 12" id="KW-0472">Membrane</keyword>
<evidence type="ECO:0000313" key="15">
    <source>
        <dbReference type="Proteomes" id="UP000005156"/>
    </source>
</evidence>
<reference evidence="14 15" key="1">
    <citation type="submission" date="2011-02" db="EMBL/GenBank/DDBJ databases">
        <authorList>
            <person name="Weinstock G."/>
            <person name="Sodergren E."/>
            <person name="Clifton S."/>
            <person name="Fulton L."/>
            <person name="Fulton B."/>
            <person name="Courtney L."/>
            <person name="Fronick C."/>
            <person name="Harrison M."/>
            <person name="Strong C."/>
            <person name="Farmer C."/>
            <person name="Delahaunty K."/>
            <person name="Markovic C."/>
            <person name="Hall O."/>
            <person name="Minx P."/>
            <person name="Tomlinson C."/>
            <person name="Mitreva M."/>
            <person name="Hou S."/>
            <person name="Chen J."/>
            <person name="Wollam A."/>
            <person name="Pepin K.H."/>
            <person name="Johnson M."/>
            <person name="Bhonagiri V."/>
            <person name="Zhang X."/>
            <person name="Suruliraj S."/>
            <person name="Warren W."/>
            <person name="Chinwalla A."/>
            <person name="Mardis E.R."/>
            <person name="Wilson R.K."/>
        </authorList>
    </citation>
    <scope>NUCLEOTIDE SEQUENCE [LARGE SCALE GENOMIC DNA]</scope>
    <source>
        <strain evidence="14 15">YIT 11859</strain>
    </source>
</reference>
<evidence type="ECO:0000256" key="10">
    <source>
        <dbReference type="ARBA" id="ARBA00034284"/>
    </source>
</evidence>
<evidence type="ECO:0000256" key="13">
    <source>
        <dbReference type="SAM" id="Phobius"/>
    </source>
</evidence>
<feature type="transmembrane region" description="Helical" evidence="13">
    <location>
        <begin position="332"/>
        <end position="349"/>
    </location>
</feature>
<comment type="catalytic activity">
    <reaction evidence="9">
        <text>L-aspartate(in) + succinate(out) = L-aspartate(out) + succinate(in)</text>
        <dbReference type="Rhea" id="RHEA:29343"/>
        <dbReference type="ChEBI" id="CHEBI:29991"/>
        <dbReference type="ChEBI" id="CHEBI:30031"/>
    </reaction>
    <physiologicalReaction direction="right-to-left" evidence="9">
        <dbReference type="Rhea" id="RHEA:29345"/>
    </physiologicalReaction>
</comment>
<keyword evidence="15" id="KW-1185">Reference proteome</keyword>
<protein>
    <recommendedName>
        <fullName evidence="12">C4-dicarboxylate transporter</fullName>
    </recommendedName>
</protein>
<evidence type="ECO:0000256" key="12">
    <source>
        <dbReference type="PIRNR" id="PIRNR004539"/>
    </source>
</evidence>
<dbReference type="GeneID" id="43348059"/>
<feature type="transmembrane region" description="Helical" evidence="13">
    <location>
        <begin position="48"/>
        <end position="68"/>
    </location>
</feature>
<evidence type="ECO:0000256" key="7">
    <source>
        <dbReference type="ARBA" id="ARBA00022989"/>
    </source>
</evidence>
<keyword evidence="5 12" id="KW-0997">Cell inner membrane</keyword>
<dbReference type="NCBIfam" id="NF006927">
    <property type="entry name" value="PRK09412.1"/>
    <property type="match status" value="1"/>
</dbReference>
<evidence type="ECO:0000256" key="8">
    <source>
        <dbReference type="ARBA" id="ARBA00023136"/>
    </source>
</evidence>
<keyword evidence="6 13" id="KW-0812">Transmembrane</keyword>
<evidence type="ECO:0000256" key="1">
    <source>
        <dbReference type="ARBA" id="ARBA00004429"/>
    </source>
</evidence>
<proteinExistence type="inferred from homology"/>
<comment type="function">
    <text evidence="12">Responsible for the transport of C4-dicarboxylates.</text>
</comment>
<keyword evidence="7 13" id="KW-1133">Transmembrane helix</keyword>
<comment type="catalytic activity">
    <reaction evidence="10">
        <text>(S)-malate(in) + succinate(out) = (S)-malate(out) + succinate(in)</text>
        <dbReference type="Rhea" id="RHEA:29327"/>
        <dbReference type="ChEBI" id="CHEBI:15589"/>
        <dbReference type="ChEBI" id="CHEBI:30031"/>
    </reaction>
    <physiologicalReaction direction="right-to-left" evidence="10">
        <dbReference type="Rhea" id="RHEA:29329"/>
    </physiologicalReaction>
</comment>
<dbReference type="AlphaFoldDB" id="F3QI09"/>
<dbReference type="NCBIfam" id="TIGR00770">
    <property type="entry name" value="Dcu"/>
    <property type="match status" value="1"/>
</dbReference>
<comment type="caution">
    <text evidence="14">The sequence shown here is derived from an EMBL/GenBank/DDBJ whole genome shotgun (WGS) entry which is preliminary data.</text>
</comment>
<keyword evidence="3 12" id="KW-0813">Transport</keyword>
<evidence type="ECO:0000256" key="9">
    <source>
        <dbReference type="ARBA" id="ARBA00034237"/>
    </source>
</evidence>
<gene>
    <name evidence="14" type="ORF">HMPREF9439_00556</name>
</gene>
<dbReference type="Pfam" id="PF03605">
    <property type="entry name" value="DcuA_DcuB"/>
    <property type="match status" value="1"/>
</dbReference>
<feature type="transmembrane region" description="Helical" evidence="13">
    <location>
        <begin position="164"/>
        <end position="188"/>
    </location>
</feature>
<dbReference type="HOGENOM" id="CLU_036056_1_1_4"/>
<dbReference type="RefSeq" id="WP_008863590.1">
    <property type="nucleotide sequence ID" value="NZ_GL883686.1"/>
</dbReference>
<evidence type="ECO:0000256" key="6">
    <source>
        <dbReference type="ARBA" id="ARBA00022692"/>
    </source>
</evidence>
<sequence length="438" mass="46478">MIFLEALIVIGCIMLGARYSGIALGFAGILGELILVFGFGLKPAGAPINVILIIMAITCLAATLQSAGGLDFMVHTAEKILRKRPQQITFVAPIVCFLSVMFTGTSYVAIAVYPVICEVALDAKIRVERPLSISVIAAQHAISASPVSAATASLIGILAVKGIALAQIMAVLVPAIFIAVLIGAISVCKRGKELENDPEFQRRVKNGELAENNKAISTYKPSKEAKISIAIFAIAIAAIILFGSCTSLLPHWQVGEKVIRLSIPQVIQMIGFGAAMLILMACRVNPEKVIKSSVFGAGMVGVVATFGIAWMADTFFEAHSKEFIGLIGELVREYPILFCLMVWLLAVLLQSQGATTQAIMPIGLSLGLPVTSIIGSAPAVNSIFLVPCSGSMIAGVMFDRSGTTKIGKYLLDHSFIRPGFVTNLSAIAISWRLAELIF</sequence>
<dbReference type="GO" id="GO:0005886">
    <property type="term" value="C:plasma membrane"/>
    <property type="evidence" value="ECO:0007669"/>
    <property type="project" value="UniProtKB-SubCell"/>
</dbReference>
<dbReference type="eggNOG" id="COG2704">
    <property type="taxonomic scope" value="Bacteria"/>
</dbReference>
<dbReference type="PANTHER" id="PTHR36106:SF1">
    <property type="entry name" value="ANAEROBIC C4-DICARBOXYLATE TRANSPORTER DCUB"/>
    <property type="match status" value="1"/>
</dbReference>
<dbReference type="Proteomes" id="UP000005156">
    <property type="component" value="Unassembled WGS sequence"/>
</dbReference>
<name>F3QI09_9BURK</name>
<comment type="similarity">
    <text evidence="2 12">Belongs to the DcuA/DcuB transporter (TC 2.A.13.1) family.</text>
</comment>
<comment type="catalytic activity">
    <reaction evidence="11">
        <text>fumarate(in) + succinate(out) = fumarate(out) + succinate(in)</text>
        <dbReference type="Rhea" id="RHEA:29323"/>
        <dbReference type="ChEBI" id="CHEBI:29806"/>
        <dbReference type="ChEBI" id="CHEBI:30031"/>
    </reaction>
    <physiologicalReaction direction="right-to-left" evidence="11">
        <dbReference type="Rhea" id="RHEA:29325"/>
    </physiologicalReaction>
</comment>
<feature type="transmembrane region" description="Helical" evidence="13">
    <location>
        <begin position="88"/>
        <end position="121"/>
    </location>
</feature>